<dbReference type="Proteomes" id="UP000616151">
    <property type="component" value="Unassembled WGS sequence"/>
</dbReference>
<evidence type="ECO:0000313" key="2">
    <source>
        <dbReference type="Proteomes" id="UP000616151"/>
    </source>
</evidence>
<sequence>MTLDTARGILLAPPGLFTRVRIHLAQRDARRRLRDLDDHLLRDIGISRADIEIRRFVK</sequence>
<proteinExistence type="predicted"/>
<evidence type="ECO:0000313" key="1">
    <source>
        <dbReference type="EMBL" id="MBK1866184.1"/>
    </source>
</evidence>
<accession>A0ACC5R0J5</accession>
<reference evidence="1" key="1">
    <citation type="submission" date="2021-01" db="EMBL/GenBank/DDBJ databases">
        <authorList>
            <person name="Sun Q."/>
        </authorList>
    </citation>
    <scope>NUCLEOTIDE SEQUENCE</scope>
    <source>
        <strain evidence="1">YIM B02566</strain>
    </source>
</reference>
<protein>
    <submittedName>
        <fullName evidence="1">DUF1127 domain-containing protein</fullName>
    </submittedName>
</protein>
<organism evidence="1 2">
    <name type="scientific">Taklimakanibacter albus</name>
    <dbReference type="NCBI Taxonomy" id="2800327"/>
    <lineage>
        <taxon>Bacteria</taxon>
        <taxon>Pseudomonadati</taxon>
        <taxon>Pseudomonadota</taxon>
        <taxon>Alphaproteobacteria</taxon>
        <taxon>Hyphomicrobiales</taxon>
        <taxon>Aestuariivirgaceae</taxon>
        <taxon>Taklimakanibacter</taxon>
    </lineage>
</organism>
<keyword evidence="2" id="KW-1185">Reference proteome</keyword>
<name>A0ACC5R0J5_9HYPH</name>
<dbReference type="EMBL" id="JAENHL010000006">
    <property type="protein sequence ID" value="MBK1866184.1"/>
    <property type="molecule type" value="Genomic_DNA"/>
</dbReference>
<comment type="caution">
    <text evidence="1">The sequence shown here is derived from an EMBL/GenBank/DDBJ whole genome shotgun (WGS) entry which is preliminary data.</text>
</comment>
<gene>
    <name evidence="1" type="ORF">JHL16_07435</name>
</gene>